<dbReference type="CDD" id="cd00041">
    <property type="entry name" value="CUB"/>
    <property type="match status" value="3"/>
</dbReference>
<name>A0A6S7IT81_PARCT</name>
<proteinExistence type="predicted"/>
<dbReference type="Pfam" id="PF00431">
    <property type="entry name" value="CUB"/>
    <property type="match status" value="5"/>
</dbReference>
<dbReference type="SMART" id="SM00042">
    <property type="entry name" value="CUB"/>
    <property type="match status" value="2"/>
</dbReference>
<dbReference type="InterPro" id="IPR000859">
    <property type="entry name" value="CUB_dom"/>
</dbReference>
<protein>
    <submittedName>
        <fullName evidence="4">Cubilin</fullName>
    </submittedName>
</protein>
<reference evidence="4" key="1">
    <citation type="submission" date="2020-04" db="EMBL/GenBank/DDBJ databases">
        <authorList>
            <person name="Alioto T."/>
            <person name="Alioto T."/>
            <person name="Gomez Garrido J."/>
        </authorList>
    </citation>
    <scope>NUCLEOTIDE SEQUENCE</scope>
    <source>
        <strain evidence="4">A484AB</strain>
    </source>
</reference>
<evidence type="ECO:0000256" key="3">
    <source>
        <dbReference type="PROSITE-ProRule" id="PRU00059"/>
    </source>
</evidence>
<evidence type="ECO:0000313" key="4">
    <source>
        <dbReference type="EMBL" id="CAB4020249.1"/>
    </source>
</evidence>
<dbReference type="FunFam" id="2.60.120.290:FF:000005">
    <property type="entry name" value="Procollagen C-endopeptidase enhancer 1"/>
    <property type="match status" value="1"/>
</dbReference>
<dbReference type="EMBL" id="CACRXK020010860">
    <property type="protein sequence ID" value="CAB4020249.1"/>
    <property type="molecule type" value="Genomic_DNA"/>
</dbReference>
<dbReference type="PANTHER" id="PTHR24251:SF37">
    <property type="entry name" value="CUB DOMAIN-CONTAINING PROTEIN"/>
    <property type="match status" value="1"/>
</dbReference>
<dbReference type="SUPFAM" id="SSF49854">
    <property type="entry name" value="Spermadhesin, CUB domain"/>
    <property type="match status" value="5"/>
</dbReference>
<organism evidence="4 5">
    <name type="scientific">Paramuricea clavata</name>
    <name type="common">Red gorgonian</name>
    <name type="synonym">Violescent sea-whip</name>
    <dbReference type="NCBI Taxonomy" id="317549"/>
    <lineage>
        <taxon>Eukaryota</taxon>
        <taxon>Metazoa</taxon>
        <taxon>Cnidaria</taxon>
        <taxon>Anthozoa</taxon>
        <taxon>Octocorallia</taxon>
        <taxon>Malacalcyonacea</taxon>
        <taxon>Plexauridae</taxon>
        <taxon>Paramuricea</taxon>
    </lineage>
</organism>
<keyword evidence="2 3" id="KW-1015">Disulfide bond</keyword>
<dbReference type="PANTHER" id="PTHR24251">
    <property type="entry name" value="OVOCHYMASE-RELATED"/>
    <property type="match status" value="1"/>
</dbReference>
<accession>A0A6S7IT81</accession>
<evidence type="ECO:0000256" key="2">
    <source>
        <dbReference type="ARBA" id="ARBA00023157"/>
    </source>
</evidence>
<keyword evidence="1" id="KW-0677">Repeat</keyword>
<feature type="disulfide bond" evidence="3">
    <location>
        <begin position="379"/>
        <end position="406"/>
    </location>
</feature>
<sequence>MHCFWPITVDADYAIRVTVKTLDFGGCEACGDLQIFDGLTISSTKLGEWTKGKPDLMSSANHVLITFKTNQFAKTDGLEVKYEIIRVVNLCPPESAENEGEIETYGFPQDYPGNMECSWKLKAPDNYVIRLTIGSVSFPKCTTPELARDYIDIYDGDNEFANKIVENFSQCSKAKNIDLVSLCPGSGLLPASTTLEKSIISPNDRDYYLGNIKCWWLIQSEAGSVIRFSVQKIDFQYCRNCACDYIQIYDGPSEQSKSSGKWCKNTADLLSSGQSMYIVMRTDTFWAYEGFKASYKAIPETNVCPESGKRVDSSGSIQSPGFPGHYEGGLFCEWKITANVGYKVHITAGTFNLQDCPRCECDKIAIYDGDSSERRALVCPMSKESDTTGTINTINYPNAYPGNLDCTWDIRGSSENTVIKLDFIPGSQFLCNKDMLRVYDSGPASEFIPFEPWCSNNLPKFIFSSGSRLNVKFQTDSKSNQNGFMATFRFIKKNAGT</sequence>
<dbReference type="Proteomes" id="UP001152795">
    <property type="component" value="Unassembled WGS sequence"/>
</dbReference>
<evidence type="ECO:0000313" key="5">
    <source>
        <dbReference type="Proteomes" id="UP001152795"/>
    </source>
</evidence>
<evidence type="ECO:0000256" key="1">
    <source>
        <dbReference type="ARBA" id="ARBA00022737"/>
    </source>
</evidence>
<dbReference type="Gene3D" id="2.60.120.290">
    <property type="entry name" value="Spermadhesin, CUB domain"/>
    <property type="match status" value="5"/>
</dbReference>
<comment type="caution">
    <text evidence="4">The sequence shown here is derived from an EMBL/GenBank/DDBJ whole genome shotgun (WGS) entry which is preliminary data.</text>
</comment>
<keyword evidence="5" id="KW-1185">Reference proteome</keyword>
<comment type="caution">
    <text evidence="3">Lacks conserved residue(s) required for the propagation of feature annotation.</text>
</comment>
<gene>
    <name evidence="4" type="ORF">PACLA_8A087731</name>
</gene>
<dbReference type="AlphaFoldDB" id="A0A6S7IT81"/>
<dbReference type="InterPro" id="IPR035914">
    <property type="entry name" value="Sperma_CUB_dom_sf"/>
</dbReference>
<feature type="non-terminal residue" evidence="4">
    <location>
        <position position="497"/>
    </location>
</feature>
<dbReference type="OrthoDB" id="5947489at2759"/>
<dbReference type="PROSITE" id="PS01180">
    <property type="entry name" value="CUB"/>
    <property type="match status" value="4"/>
</dbReference>